<feature type="region of interest" description="Disordered" evidence="1">
    <location>
        <begin position="271"/>
        <end position="335"/>
    </location>
</feature>
<keyword evidence="2" id="KW-0812">Transmembrane</keyword>
<dbReference type="OMA" id="YIVMPNN"/>
<evidence type="ECO:0000256" key="2">
    <source>
        <dbReference type="SAM" id="Phobius"/>
    </source>
</evidence>
<feature type="transmembrane region" description="Helical" evidence="2">
    <location>
        <begin position="45"/>
        <end position="69"/>
    </location>
</feature>
<sequence>MAEFDNTLGALLVGGLVAMALWGITCVQGYTFFTTNQRDRAAFKVLIAFLIALDTFDSVLNGHILYFYLVKNYLNPLAVYAPTWSVILHVAITSISDFIIRSMFARRVYRLSNGNKAITLWIAAVSTTDLVCGIVITAKAFGISSYLQLDTLSSLLYLNFAAGTTSDISVALALCYYLYTSRTGFQRTDSLITILMAYTVNTGLVVAVDAALGILTYAAMPHNLIFLGFYLLLSKLYLNSYLASLNARQGLREMSNQPVSIQFTNFAQSSGRFTNASEGEESRPTELGEKRSHPTALSLETGNLQKRSQPDSSSSSNPPTPITATTATLTPGSAV</sequence>
<evidence type="ECO:0000313" key="4">
    <source>
        <dbReference type="EMBL" id="PBK88415.1"/>
    </source>
</evidence>
<dbReference type="InterPro" id="IPR045339">
    <property type="entry name" value="DUF6534"/>
</dbReference>
<dbReference type="PANTHER" id="PTHR40465:SF1">
    <property type="entry name" value="DUF6534 DOMAIN-CONTAINING PROTEIN"/>
    <property type="match status" value="1"/>
</dbReference>
<dbReference type="AlphaFoldDB" id="A0A2H3CZJ0"/>
<dbReference type="STRING" id="47427.A0A2H3CZJ0"/>
<evidence type="ECO:0000313" key="5">
    <source>
        <dbReference type="Proteomes" id="UP000217790"/>
    </source>
</evidence>
<dbReference type="Proteomes" id="UP000217790">
    <property type="component" value="Unassembled WGS sequence"/>
</dbReference>
<name>A0A2H3CZJ0_ARMGA</name>
<feature type="compositionally biased region" description="Polar residues" evidence="1">
    <location>
        <begin position="298"/>
        <end position="307"/>
    </location>
</feature>
<keyword evidence="2" id="KW-0472">Membrane</keyword>
<dbReference type="OrthoDB" id="3214861at2759"/>
<accession>A0A2H3CZJ0</accession>
<reference evidence="5" key="1">
    <citation type="journal article" date="2017" name="Nat. Ecol. Evol.">
        <title>Genome expansion and lineage-specific genetic innovations in the forest pathogenic fungi Armillaria.</title>
        <authorList>
            <person name="Sipos G."/>
            <person name="Prasanna A.N."/>
            <person name="Walter M.C."/>
            <person name="O'Connor E."/>
            <person name="Balint B."/>
            <person name="Krizsan K."/>
            <person name="Kiss B."/>
            <person name="Hess J."/>
            <person name="Varga T."/>
            <person name="Slot J."/>
            <person name="Riley R."/>
            <person name="Boka B."/>
            <person name="Rigling D."/>
            <person name="Barry K."/>
            <person name="Lee J."/>
            <person name="Mihaltcheva S."/>
            <person name="LaButti K."/>
            <person name="Lipzen A."/>
            <person name="Waldron R."/>
            <person name="Moloney N.M."/>
            <person name="Sperisen C."/>
            <person name="Kredics L."/>
            <person name="Vagvoelgyi C."/>
            <person name="Patrignani A."/>
            <person name="Fitzpatrick D."/>
            <person name="Nagy I."/>
            <person name="Doyle S."/>
            <person name="Anderson J.B."/>
            <person name="Grigoriev I.V."/>
            <person name="Gueldener U."/>
            <person name="Muensterkoetter M."/>
            <person name="Nagy L.G."/>
        </authorList>
    </citation>
    <scope>NUCLEOTIDE SEQUENCE [LARGE SCALE GENOMIC DNA]</scope>
    <source>
        <strain evidence="5">Ar21-2</strain>
    </source>
</reference>
<dbReference type="EMBL" id="KZ293673">
    <property type="protein sequence ID" value="PBK88415.1"/>
    <property type="molecule type" value="Genomic_DNA"/>
</dbReference>
<keyword evidence="2" id="KW-1133">Transmembrane helix</keyword>
<feature type="transmembrane region" description="Helical" evidence="2">
    <location>
        <begin position="224"/>
        <end position="245"/>
    </location>
</feature>
<dbReference type="Pfam" id="PF20152">
    <property type="entry name" value="DUF6534"/>
    <property type="match status" value="1"/>
</dbReference>
<dbReference type="InParanoid" id="A0A2H3CZJ0"/>
<gene>
    <name evidence="4" type="ORF">ARMGADRAFT_1016171</name>
</gene>
<feature type="transmembrane region" description="Helical" evidence="2">
    <location>
        <begin position="81"/>
        <end position="100"/>
    </location>
</feature>
<evidence type="ECO:0000259" key="3">
    <source>
        <dbReference type="Pfam" id="PF20152"/>
    </source>
</evidence>
<feature type="transmembrane region" description="Helical" evidence="2">
    <location>
        <begin position="191"/>
        <end position="218"/>
    </location>
</feature>
<feature type="compositionally biased region" description="Basic and acidic residues" evidence="1">
    <location>
        <begin position="280"/>
        <end position="292"/>
    </location>
</feature>
<protein>
    <recommendedName>
        <fullName evidence="3">DUF6534 domain-containing protein</fullName>
    </recommendedName>
</protein>
<evidence type="ECO:0000256" key="1">
    <source>
        <dbReference type="SAM" id="MobiDB-lite"/>
    </source>
</evidence>
<feature type="domain" description="DUF6534" evidence="3">
    <location>
        <begin position="164"/>
        <end position="249"/>
    </location>
</feature>
<proteinExistence type="predicted"/>
<feature type="transmembrane region" description="Helical" evidence="2">
    <location>
        <begin position="155"/>
        <end position="179"/>
    </location>
</feature>
<feature type="transmembrane region" description="Helical" evidence="2">
    <location>
        <begin position="120"/>
        <end position="143"/>
    </location>
</feature>
<feature type="compositionally biased region" description="Low complexity" evidence="1">
    <location>
        <begin position="310"/>
        <end position="335"/>
    </location>
</feature>
<feature type="transmembrane region" description="Helical" evidence="2">
    <location>
        <begin position="12"/>
        <end position="33"/>
    </location>
</feature>
<organism evidence="4 5">
    <name type="scientific">Armillaria gallica</name>
    <name type="common">Bulbous honey fungus</name>
    <name type="synonym">Armillaria bulbosa</name>
    <dbReference type="NCBI Taxonomy" id="47427"/>
    <lineage>
        <taxon>Eukaryota</taxon>
        <taxon>Fungi</taxon>
        <taxon>Dikarya</taxon>
        <taxon>Basidiomycota</taxon>
        <taxon>Agaricomycotina</taxon>
        <taxon>Agaricomycetes</taxon>
        <taxon>Agaricomycetidae</taxon>
        <taxon>Agaricales</taxon>
        <taxon>Marasmiineae</taxon>
        <taxon>Physalacriaceae</taxon>
        <taxon>Armillaria</taxon>
    </lineage>
</organism>
<keyword evidence="5" id="KW-1185">Reference proteome</keyword>
<dbReference type="PANTHER" id="PTHR40465">
    <property type="entry name" value="CHROMOSOME 1, WHOLE GENOME SHOTGUN SEQUENCE"/>
    <property type="match status" value="1"/>
</dbReference>